<protein>
    <submittedName>
        <fullName evidence="4">PH domain-containing protein</fullName>
    </submittedName>
</protein>
<evidence type="ECO:0000256" key="2">
    <source>
        <dbReference type="SAM" id="Phobius"/>
    </source>
</evidence>
<gene>
    <name evidence="4" type="ORF">SAMN05660359_02098</name>
</gene>
<evidence type="ECO:0000259" key="3">
    <source>
        <dbReference type="Pfam" id="PF03703"/>
    </source>
</evidence>
<keyword evidence="2" id="KW-0812">Transmembrane</keyword>
<dbReference type="PANTHER" id="PTHR37938:SF1">
    <property type="entry name" value="BLL0215 PROTEIN"/>
    <property type="match status" value="1"/>
</dbReference>
<organism evidence="4 5">
    <name type="scientific">Geodermatophilus obscurus</name>
    <dbReference type="NCBI Taxonomy" id="1861"/>
    <lineage>
        <taxon>Bacteria</taxon>
        <taxon>Bacillati</taxon>
        <taxon>Actinomycetota</taxon>
        <taxon>Actinomycetes</taxon>
        <taxon>Geodermatophilales</taxon>
        <taxon>Geodermatophilaceae</taxon>
        <taxon>Geodermatophilus</taxon>
    </lineage>
</organism>
<accession>A0A1I5FCJ9</accession>
<keyword evidence="2" id="KW-1133">Transmembrane helix</keyword>
<evidence type="ECO:0000313" key="4">
    <source>
        <dbReference type="EMBL" id="SFO21475.1"/>
    </source>
</evidence>
<dbReference type="EMBL" id="FOWE01000004">
    <property type="protein sequence ID" value="SFO21475.1"/>
    <property type="molecule type" value="Genomic_DNA"/>
</dbReference>
<feature type="region of interest" description="Disordered" evidence="1">
    <location>
        <begin position="180"/>
        <end position="210"/>
    </location>
</feature>
<dbReference type="RefSeq" id="WP_075013431.1">
    <property type="nucleotide sequence ID" value="NZ_FOWE01000004.1"/>
</dbReference>
<sequence>MAYPDKLLADDEEVVAHLHPHWTTLFWPVVRFLVVVGAASYLAALVPAGRQQGVLRMALLAIALLVLVIAVLRPVLRWRTTHVVLTTSRVLVRAGVLTWRGRDVALSRITDVSCRQTLRERIVRSGTVTVESAGDGGPLVLCRVPDPDGVQALLAQLIEDDGGRAHDVVPAGWAGEAVADDAQASGEWPGEWSDGWDGARTGAHGTSPLH</sequence>
<evidence type="ECO:0000256" key="1">
    <source>
        <dbReference type="SAM" id="MobiDB-lite"/>
    </source>
</evidence>
<dbReference type="Pfam" id="PF03703">
    <property type="entry name" value="bPH_2"/>
    <property type="match status" value="1"/>
</dbReference>
<dbReference type="AlphaFoldDB" id="A0A1I5FCJ9"/>
<dbReference type="Proteomes" id="UP000183642">
    <property type="component" value="Unassembled WGS sequence"/>
</dbReference>
<dbReference type="InterPro" id="IPR005182">
    <property type="entry name" value="YdbS-like_PH"/>
</dbReference>
<feature type="domain" description="YdbS-like PH" evidence="3">
    <location>
        <begin position="78"/>
        <end position="152"/>
    </location>
</feature>
<feature type="transmembrane region" description="Helical" evidence="2">
    <location>
        <begin position="58"/>
        <end position="76"/>
    </location>
</feature>
<dbReference type="OrthoDB" id="4350422at2"/>
<evidence type="ECO:0000313" key="5">
    <source>
        <dbReference type="Proteomes" id="UP000183642"/>
    </source>
</evidence>
<reference evidence="5" key="1">
    <citation type="submission" date="2016-10" db="EMBL/GenBank/DDBJ databases">
        <authorList>
            <person name="Varghese N."/>
            <person name="Submissions S."/>
        </authorList>
    </citation>
    <scope>NUCLEOTIDE SEQUENCE [LARGE SCALE GENOMIC DNA]</scope>
    <source>
        <strain evidence="5">DSM 43161</strain>
    </source>
</reference>
<name>A0A1I5FCJ9_9ACTN</name>
<feature type="transmembrane region" description="Helical" evidence="2">
    <location>
        <begin position="25"/>
        <end position="46"/>
    </location>
</feature>
<keyword evidence="2" id="KW-0472">Membrane</keyword>
<dbReference type="PANTHER" id="PTHR37938">
    <property type="entry name" value="BLL0215 PROTEIN"/>
    <property type="match status" value="1"/>
</dbReference>
<proteinExistence type="predicted"/>
<keyword evidence="5" id="KW-1185">Reference proteome</keyword>